<dbReference type="KEGG" id="lrz:BJI69_10510"/>
<dbReference type="RefSeq" id="WP_046968607.1">
    <property type="nucleotide sequence ID" value="NZ_CP017480.1"/>
</dbReference>
<dbReference type="STRING" id="1440763.BJI69_10510"/>
<reference evidence="6" key="1">
    <citation type="submission" date="2016-09" db="EMBL/GenBank/DDBJ databases">
        <authorList>
            <person name="Lysoe E."/>
        </authorList>
    </citation>
    <scope>NUCLEOTIDE SEQUENCE [LARGE SCALE GENOMIC DNA]</scope>
    <source>
        <strain evidence="6">LJ96T</strain>
    </source>
</reference>
<organism evidence="5 6">
    <name type="scientific">Luteibacter rhizovicinus DSM 16549</name>
    <dbReference type="NCBI Taxonomy" id="1440763"/>
    <lineage>
        <taxon>Bacteria</taxon>
        <taxon>Pseudomonadati</taxon>
        <taxon>Pseudomonadota</taxon>
        <taxon>Gammaproteobacteria</taxon>
        <taxon>Lysobacterales</taxon>
        <taxon>Rhodanobacteraceae</taxon>
        <taxon>Luteibacter</taxon>
    </lineage>
</organism>
<protein>
    <submittedName>
        <fullName evidence="5">MarR family transcriptional regulator</fullName>
    </submittedName>
</protein>
<dbReference type="PROSITE" id="PS51118">
    <property type="entry name" value="HTH_HXLR"/>
    <property type="match status" value="1"/>
</dbReference>
<evidence type="ECO:0000313" key="6">
    <source>
        <dbReference type="Proteomes" id="UP000182987"/>
    </source>
</evidence>
<name>A0A1L3ETA2_9GAMM</name>
<dbReference type="Pfam" id="PF01638">
    <property type="entry name" value="HxlR"/>
    <property type="match status" value="1"/>
</dbReference>
<dbReference type="InterPro" id="IPR036388">
    <property type="entry name" value="WH-like_DNA-bd_sf"/>
</dbReference>
<dbReference type="InterPro" id="IPR036390">
    <property type="entry name" value="WH_DNA-bd_sf"/>
</dbReference>
<keyword evidence="1" id="KW-0805">Transcription regulation</keyword>
<dbReference type="EMBL" id="CP017480">
    <property type="protein sequence ID" value="APG04285.1"/>
    <property type="molecule type" value="Genomic_DNA"/>
</dbReference>
<evidence type="ECO:0000256" key="3">
    <source>
        <dbReference type="ARBA" id="ARBA00023163"/>
    </source>
</evidence>
<feature type="domain" description="HTH hxlR-type" evidence="4">
    <location>
        <begin position="23"/>
        <end position="121"/>
    </location>
</feature>
<dbReference type="AlphaFoldDB" id="A0A1L3ETA2"/>
<dbReference type="GO" id="GO:0006355">
    <property type="term" value="P:regulation of DNA-templated transcription"/>
    <property type="evidence" value="ECO:0007669"/>
    <property type="project" value="UniProtKB-ARBA"/>
</dbReference>
<dbReference type="PANTHER" id="PTHR33204">
    <property type="entry name" value="TRANSCRIPTIONAL REGULATOR, MARR FAMILY"/>
    <property type="match status" value="1"/>
</dbReference>
<keyword evidence="2" id="KW-0238">DNA-binding</keyword>
<dbReference type="Gene3D" id="1.10.10.10">
    <property type="entry name" value="Winged helix-like DNA-binding domain superfamily/Winged helix DNA-binding domain"/>
    <property type="match status" value="1"/>
</dbReference>
<dbReference type="SUPFAM" id="SSF46785">
    <property type="entry name" value="Winged helix' DNA-binding domain"/>
    <property type="match status" value="1"/>
</dbReference>
<evidence type="ECO:0000256" key="2">
    <source>
        <dbReference type="ARBA" id="ARBA00023125"/>
    </source>
</evidence>
<accession>A0A1L3ETA2</accession>
<evidence type="ECO:0000256" key="1">
    <source>
        <dbReference type="ARBA" id="ARBA00023015"/>
    </source>
</evidence>
<proteinExistence type="predicted"/>
<evidence type="ECO:0000259" key="4">
    <source>
        <dbReference type="PROSITE" id="PS51118"/>
    </source>
</evidence>
<dbReference type="InterPro" id="IPR011991">
    <property type="entry name" value="ArsR-like_HTH"/>
</dbReference>
<dbReference type="OrthoDB" id="9807069at2"/>
<evidence type="ECO:0000313" key="5">
    <source>
        <dbReference type="EMBL" id="APG04285.1"/>
    </source>
</evidence>
<dbReference type="PANTHER" id="PTHR33204:SF37">
    <property type="entry name" value="HTH-TYPE TRANSCRIPTIONAL REGULATOR YODB"/>
    <property type="match status" value="1"/>
</dbReference>
<keyword evidence="6" id="KW-1185">Reference proteome</keyword>
<dbReference type="InterPro" id="IPR002577">
    <property type="entry name" value="HTH_HxlR"/>
</dbReference>
<dbReference type="CDD" id="cd00090">
    <property type="entry name" value="HTH_ARSR"/>
    <property type="match status" value="1"/>
</dbReference>
<sequence length="135" mass="15064">MPRKKLSAELAAVPVDNAETSDTSNRLLLDQIADKWSILILAALCAGPLRFNEIRRRLDGITQKALAQSLRRLERNGILARRVIPSSQVAVEYSVTPLGRTLEEPFRVLFDWTVDHSPAVMQARAAYDARPTELA</sequence>
<dbReference type="GO" id="GO:0003677">
    <property type="term" value="F:DNA binding"/>
    <property type="evidence" value="ECO:0007669"/>
    <property type="project" value="UniProtKB-KW"/>
</dbReference>
<keyword evidence="3" id="KW-0804">Transcription</keyword>
<gene>
    <name evidence="5" type="ORF">BJI69_10510</name>
</gene>
<dbReference type="Proteomes" id="UP000182987">
    <property type="component" value="Chromosome"/>
</dbReference>